<evidence type="ECO:0000256" key="2">
    <source>
        <dbReference type="SAM" id="MobiDB-lite"/>
    </source>
</evidence>
<feature type="region of interest" description="Disordered" evidence="2">
    <location>
        <begin position="514"/>
        <end position="557"/>
    </location>
</feature>
<organism evidence="3 4">
    <name type="scientific">Blattamonas nauphoetae</name>
    <dbReference type="NCBI Taxonomy" id="2049346"/>
    <lineage>
        <taxon>Eukaryota</taxon>
        <taxon>Metamonada</taxon>
        <taxon>Preaxostyla</taxon>
        <taxon>Oxymonadida</taxon>
        <taxon>Blattamonas</taxon>
    </lineage>
</organism>
<keyword evidence="1" id="KW-0175">Coiled coil</keyword>
<evidence type="ECO:0000313" key="3">
    <source>
        <dbReference type="EMBL" id="KAK2948598.1"/>
    </source>
</evidence>
<feature type="coiled-coil region" evidence="1">
    <location>
        <begin position="451"/>
        <end position="500"/>
    </location>
</feature>
<feature type="compositionally biased region" description="Basic and acidic residues" evidence="2">
    <location>
        <begin position="194"/>
        <end position="208"/>
    </location>
</feature>
<reference evidence="3 4" key="1">
    <citation type="journal article" date="2022" name="bioRxiv">
        <title>Genomics of Preaxostyla Flagellates Illuminates Evolutionary Transitions and the Path Towards Mitochondrial Loss.</title>
        <authorList>
            <person name="Novak L.V.F."/>
            <person name="Treitli S.C."/>
            <person name="Pyrih J."/>
            <person name="Halakuc P."/>
            <person name="Pipaliya S.V."/>
            <person name="Vacek V."/>
            <person name="Brzon O."/>
            <person name="Soukal P."/>
            <person name="Eme L."/>
            <person name="Dacks J.B."/>
            <person name="Karnkowska A."/>
            <person name="Elias M."/>
            <person name="Hampl V."/>
        </authorList>
    </citation>
    <scope>NUCLEOTIDE SEQUENCE [LARGE SCALE GENOMIC DNA]</scope>
    <source>
        <strain evidence="3">NAU3</strain>
        <tissue evidence="3">Gut</tissue>
    </source>
</reference>
<feature type="compositionally biased region" description="Basic and acidic residues" evidence="2">
    <location>
        <begin position="149"/>
        <end position="159"/>
    </location>
</feature>
<dbReference type="Proteomes" id="UP001281761">
    <property type="component" value="Unassembled WGS sequence"/>
</dbReference>
<protein>
    <submittedName>
        <fullName evidence="3">Uncharacterized protein</fullName>
    </submittedName>
</protein>
<sequence length="992" mass="112296">MLDLQQVGKWDVIIQGIAHWLSGTQPSTRNPVEVLQASVRLMSKQNTSIPQLSKYIRTFLMFATETGTILLQTQIEDLHRILTLNKFIDLIGLTVSMPDFEANRVRVLKEPELELTSKYPVSMEELLHHLDQEYLQTVFSHTSQQLDSSMRKLENKRNAVESLVTDTLSGTRRRSSASPSPSRFTSPSPLRNKSNADGKLRIDTEHLNTTKHTHSRSSSPISSRTIRRRGNAVFYSSPTKAPPFSNDSPTHEYLRNATLLKQQRQDEIDDMLSTMSSRTNLSIVAPQSPTKTPHPQSLVTPKESSPMRSPTRLSISPRLFPAHEPPKFPSTPKFPAPPFVFSDANVTCGLNRTEGEIVEEQKHTLIPNLELIKKRKFPHKMPEVPWQFVVDKDGHLFDQAHNGATDPSSELPQATDWETQYETDHKPLRPFSPPKPNWSPVFNHLHHTEIMESAFVLSEELEAELARKRKEAKEEREKKFDEIRAERERRKEEREEWLNRMVRKDAFRKEYMVIGGGNQSNSNDTALPTRISPTRKDPEKIDRSEKKFDKRKAQTSEQMDDMFTQQLIAITEEGHAITKLIHLGKEDVDEDEQENASQASDSNNPLHKYSLEETKLTHQNMTGFERKKYKMETRLGKAQNAIQSCLAEFARQREEKEKRGAKIESREKRRKVEMKKILPVLESTTGTYLATFSDDAQNQYSVQLYAESFGVWTIFSDFLPISAGPSSTDLVFDAVYSDFKVYWNGIELDSGVDSFFTPSASPVISVIGVTFRQVADASFQLDFMSNHVFSGTFKVTFTADGITYFPKDIEIFNPPGTLLVESEVLEIDGSPFNFETFYEITSFKSKSDQTDILPESIFFVIPPARPTPVDQNSFVDLSGSADLECGYGLLQPCLNLVQAIHNQIVIPTAFDSYSPLMVKVKSGGIAKEYYITPEISVSLTVQGEVDSGVVPIITIESDPQIVIAGGTEESASLTFLDLEFEFASEWVFQALA</sequence>
<keyword evidence="4" id="KW-1185">Reference proteome</keyword>
<feature type="region of interest" description="Disordered" evidence="2">
    <location>
        <begin position="149"/>
        <end position="227"/>
    </location>
</feature>
<dbReference type="EMBL" id="JARBJD010000173">
    <property type="protein sequence ID" value="KAK2948598.1"/>
    <property type="molecule type" value="Genomic_DNA"/>
</dbReference>
<feature type="region of interest" description="Disordered" evidence="2">
    <location>
        <begin position="284"/>
        <end position="311"/>
    </location>
</feature>
<accession>A0ABQ9X8E2</accession>
<evidence type="ECO:0000313" key="4">
    <source>
        <dbReference type="Proteomes" id="UP001281761"/>
    </source>
</evidence>
<feature type="compositionally biased region" description="Polar residues" evidence="2">
    <location>
        <begin position="595"/>
        <end position="605"/>
    </location>
</feature>
<proteinExistence type="predicted"/>
<comment type="caution">
    <text evidence="3">The sequence shown here is derived from an EMBL/GenBank/DDBJ whole genome shotgun (WGS) entry which is preliminary data.</text>
</comment>
<feature type="compositionally biased region" description="Basic and acidic residues" evidence="2">
    <location>
        <begin position="534"/>
        <end position="554"/>
    </location>
</feature>
<feature type="compositionally biased region" description="Low complexity" evidence="2">
    <location>
        <begin position="176"/>
        <end position="189"/>
    </location>
</feature>
<name>A0ABQ9X8E2_9EUKA</name>
<feature type="region of interest" description="Disordered" evidence="2">
    <location>
        <begin position="587"/>
        <end position="607"/>
    </location>
</feature>
<evidence type="ECO:0000256" key="1">
    <source>
        <dbReference type="SAM" id="Coils"/>
    </source>
</evidence>
<gene>
    <name evidence="3" type="ORF">BLNAU_16497</name>
</gene>